<sequence length="72" mass="8403">MTTVSFDSPLLLRFFFFFFFFRFWFGTALDDSSLWIAIGLCENNHLLLSFSSRLGSFLPAFEPCLLGCTRMR</sequence>
<feature type="transmembrane region" description="Helical" evidence="1">
    <location>
        <begin position="6"/>
        <end position="25"/>
    </location>
</feature>
<dbReference type="Proteomes" id="UP001360953">
    <property type="component" value="Unassembled WGS sequence"/>
</dbReference>
<name>A0ABR1LEC5_9PEZI</name>
<dbReference type="EMBL" id="JBBPEH010000010">
    <property type="protein sequence ID" value="KAK7533014.1"/>
    <property type="molecule type" value="Genomic_DNA"/>
</dbReference>
<keyword evidence="3" id="KW-1185">Reference proteome</keyword>
<reference evidence="2 3" key="1">
    <citation type="submission" date="2024-04" db="EMBL/GenBank/DDBJ databases">
        <title>Phyllosticta paracitricarpa is synonymous to the EU quarantine fungus P. citricarpa based on phylogenomic analyses.</title>
        <authorList>
            <consortium name="Lawrence Berkeley National Laboratory"/>
            <person name="Van ingen-buijs V.A."/>
            <person name="Van westerhoven A.C."/>
            <person name="Haridas S."/>
            <person name="Skiadas P."/>
            <person name="Martin F."/>
            <person name="Groenewald J.Z."/>
            <person name="Crous P.W."/>
            <person name="Seidl M.F."/>
        </authorList>
    </citation>
    <scope>NUCLEOTIDE SEQUENCE [LARGE SCALE GENOMIC DNA]</scope>
    <source>
        <strain evidence="2 3">CPC 17464</strain>
    </source>
</reference>
<dbReference type="RefSeq" id="XP_066652407.1">
    <property type="nucleotide sequence ID" value="XM_066802881.1"/>
</dbReference>
<evidence type="ECO:0000256" key="1">
    <source>
        <dbReference type="SAM" id="Phobius"/>
    </source>
</evidence>
<dbReference type="GeneID" id="92035787"/>
<evidence type="ECO:0008006" key="4">
    <source>
        <dbReference type="Google" id="ProtNLM"/>
    </source>
</evidence>
<keyword evidence="1" id="KW-0812">Transmembrane</keyword>
<evidence type="ECO:0000313" key="2">
    <source>
        <dbReference type="EMBL" id="KAK7533014.1"/>
    </source>
</evidence>
<organism evidence="2 3">
    <name type="scientific">Phyllosticta citribraziliensis</name>
    <dbReference type="NCBI Taxonomy" id="989973"/>
    <lineage>
        <taxon>Eukaryota</taxon>
        <taxon>Fungi</taxon>
        <taxon>Dikarya</taxon>
        <taxon>Ascomycota</taxon>
        <taxon>Pezizomycotina</taxon>
        <taxon>Dothideomycetes</taxon>
        <taxon>Dothideomycetes incertae sedis</taxon>
        <taxon>Botryosphaeriales</taxon>
        <taxon>Phyllostictaceae</taxon>
        <taxon>Phyllosticta</taxon>
    </lineage>
</organism>
<evidence type="ECO:0000313" key="3">
    <source>
        <dbReference type="Proteomes" id="UP001360953"/>
    </source>
</evidence>
<keyword evidence="1" id="KW-0472">Membrane</keyword>
<protein>
    <recommendedName>
        <fullName evidence="4">Secreted protein</fullName>
    </recommendedName>
</protein>
<comment type="caution">
    <text evidence="2">The sequence shown here is derived from an EMBL/GenBank/DDBJ whole genome shotgun (WGS) entry which is preliminary data.</text>
</comment>
<accession>A0ABR1LEC5</accession>
<proteinExistence type="predicted"/>
<gene>
    <name evidence="2" type="ORF">J3D65DRAFT_66598</name>
</gene>
<keyword evidence="1" id="KW-1133">Transmembrane helix</keyword>